<feature type="non-terminal residue" evidence="1">
    <location>
        <position position="77"/>
    </location>
</feature>
<dbReference type="EMBL" id="KL250617">
    <property type="protein sequence ID" value="KGB34539.1"/>
    <property type="molecule type" value="Genomic_DNA"/>
</dbReference>
<proteinExistence type="predicted"/>
<protein>
    <submittedName>
        <fullName evidence="1">Uncharacterized protein</fullName>
    </submittedName>
</protein>
<organism evidence="1">
    <name type="scientific">Schistosoma haematobium</name>
    <name type="common">Blood fluke</name>
    <dbReference type="NCBI Taxonomy" id="6185"/>
    <lineage>
        <taxon>Eukaryota</taxon>
        <taxon>Metazoa</taxon>
        <taxon>Spiralia</taxon>
        <taxon>Lophotrochozoa</taxon>
        <taxon>Platyhelminthes</taxon>
        <taxon>Trematoda</taxon>
        <taxon>Digenea</taxon>
        <taxon>Strigeidida</taxon>
        <taxon>Schistosomatoidea</taxon>
        <taxon>Schistosomatidae</taxon>
        <taxon>Schistosoma</taxon>
    </lineage>
</organism>
<reference evidence="1" key="1">
    <citation type="journal article" date="2012" name="Nat. Genet.">
        <title>Whole-genome sequence of Schistosoma haematobium.</title>
        <authorList>
            <person name="Young N.D."/>
            <person name="Jex A.R."/>
            <person name="Li B."/>
            <person name="Liu S."/>
            <person name="Yang L."/>
            <person name="Xiong Z."/>
            <person name="Li Y."/>
            <person name="Cantacessi C."/>
            <person name="Hall R.S."/>
            <person name="Xu X."/>
            <person name="Chen F."/>
            <person name="Wu X."/>
            <person name="Zerlotini A."/>
            <person name="Oliveira G."/>
            <person name="Hofmann A."/>
            <person name="Zhang G."/>
            <person name="Fang X."/>
            <person name="Kang Y."/>
            <person name="Campbell B.E."/>
            <person name="Loukas A."/>
            <person name="Ranganathan S."/>
            <person name="Rollinson D."/>
            <person name="Rinaldi G."/>
            <person name="Brindley P.J."/>
            <person name="Yang H."/>
            <person name="Wang J."/>
            <person name="Wang J."/>
            <person name="Gasser R.B."/>
        </authorList>
    </citation>
    <scope>NUCLEOTIDE SEQUENCE [LARGE SCALE GENOMIC DNA]</scope>
</reference>
<name>A0A094ZNF5_SCHHA</name>
<feature type="non-terminal residue" evidence="1">
    <location>
        <position position="1"/>
    </location>
</feature>
<evidence type="ECO:0000313" key="1">
    <source>
        <dbReference type="EMBL" id="KGB34539.1"/>
    </source>
</evidence>
<gene>
    <name evidence="1" type="ORF">MS3_02746</name>
</gene>
<accession>A0A094ZNF5</accession>
<sequence length="77" mass="8250">LTWFTGLVMTASPGIPAKPLAIYTFGLTPTVVVPCWSSIPSRTWLPAAGTTAGKVGNSHFSLETVRATRFCDSFHSH</sequence>
<dbReference type="AlphaFoldDB" id="A0A094ZNF5"/>